<evidence type="ECO:0000259" key="16">
    <source>
        <dbReference type="Pfam" id="PF05199"/>
    </source>
</evidence>
<keyword evidence="10" id="KW-0413">Isomerase</keyword>
<dbReference type="AlphaFoldDB" id="A0A833GYG4"/>
<evidence type="ECO:0000256" key="1">
    <source>
        <dbReference type="ARBA" id="ARBA00001974"/>
    </source>
</evidence>
<evidence type="ECO:0000256" key="7">
    <source>
        <dbReference type="ARBA" id="ARBA00023098"/>
    </source>
</evidence>
<evidence type="ECO:0000256" key="9">
    <source>
        <dbReference type="ARBA" id="ARBA00023221"/>
    </source>
</evidence>
<dbReference type="Proteomes" id="UP000460298">
    <property type="component" value="Unassembled WGS sequence"/>
</dbReference>
<dbReference type="InterPro" id="IPR007867">
    <property type="entry name" value="GMC_OxRtase_C"/>
</dbReference>
<evidence type="ECO:0000256" key="6">
    <source>
        <dbReference type="ARBA" id="ARBA00023002"/>
    </source>
</evidence>
<evidence type="ECO:0000313" key="18">
    <source>
        <dbReference type="Proteomes" id="UP000460298"/>
    </source>
</evidence>
<dbReference type="GO" id="GO:0016995">
    <property type="term" value="F:cholesterol oxidase activity"/>
    <property type="evidence" value="ECO:0007669"/>
    <property type="project" value="UniProtKB-EC"/>
</dbReference>
<dbReference type="InterPro" id="IPR052542">
    <property type="entry name" value="Cholesterol_Oxidase"/>
</dbReference>
<dbReference type="Pfam" id="PF05199">
    <property type="entry name" value="GMC_oxred_C"/>
    <property type="match status" value="1"/>
</dbReference>
<dbReference type="InterPro" id="IPR036188">
    <property type="entry name" value="FAD/NAD-bd_sf"/>
</dbReference>
<dbReference type="GO" id="GO:0008203">
    <property type="term" value="P:cholesterol metabolic process"/>
    <property type="evidence" value="ECO:0007669"/>
    <property type="project" value="UniProtKB-KW"/>
</dbReference>
<evidence type="ECO:0000313" key="17">
    <source>
        <dbReference type="EMBL" id="KAB2929660.1"/>
    </source>
</evidence>
<dbReference type="GO" id="GO:0004769">
    <property type="term" value="F:steroid Delta-isomerase activity"/>
    <property type="evidence" value="ECO:0007669"/>
    <property type="project" value="UniProtKB-EC"/>
</dbReference>
<evidence type="ECO:0000256" key="8">
    <source>
        <dbReference type="ARBA" id="ARBA00023166"/>
    </source>
</evidence>
<keyword evidence="8" id="KW-1207">Sterol metabolism</keyword>
<keyword evidence="6" id="KW-0560">Oxidoreductase</keyword>
<comment type="pathway">
    <text evidence="12">Steroid metabolism; cholesterol degradation.</text>
</comment>
<dbReference type="PRINTS" id="PR00411">
    <property type="entry name" value="PNDRDTASEI"/>
</dbReference>
<evidence type="ECO:0000256" key="3">
    <source>
        <dbReference type="ARBA" id="ARBA00022548"/>
    </source>
</evidence>
<keyword evidence="9" id="KW-0753">Steroid metabolism</keyword>
<protein>
    <recommendedName>
        <fullName evidence="14">Cholesterol oxidase</fullName>
        <ecNumber evidence="13">1.1.3.6</ecNumber>
        <ecNumber evidence="11">5.3.3.1</ecNumber>
    </recommendedName>
    <alternativeName>
        <fullName evidence="15">Cholesterol isomerase</fullName>
    </alternativeName>
</protein>
<evidence type="ECO:0000256" key="10">
    <source>
        <dbReference type="ARBA" id="ARBA00023235"/>
    </source>
</evidence>
<evidence type="ECO:0000256" key="11">
    <source>
        <dbReference type="ARBA" id="ARBA00038856"/>
    </source>
</evidence>
<evidence type="ECO:0000256" key="12">
    <source>
        <dbReference type="ARBA" id="ARBA00049645"/>
    </source>
</evidence>
<comment type="caution">
    <text evidence="17">The sequence shown here is derived from an EMBL/GenBank/DDBJ whole genome shotgun (WGS) entry which is preliminary data.</text>
</comment>
<evidence type="ECO:0000256" key="13">
    <source>
        <dbReference type="ARBA" id="ARBA00049723"/>
    </source>
</evidence>
<evidence type="ECO:0000256" key="15">
    <source>
        <dbReference type="ARBA" id="ARBA00049778"/>
    </source>
</evidence>
<evidence type="ECO:0000256" key="5">
    <source>
        <dbReference type="ARBA" id="ARBA00022827"/>
    </source>
</evidence>
<dbReference type="EMBL" id="WBUI01000028">
    <property type="protein sequence ID" value="KAB2929660.1"/>
    <property type="molecule type" value="Genomic_DNA"/>
</dbReference>
<accession>A0A833GYG4</accession>
<dbReference type="Gene3D" id="3.50.50.60">
    <property type="entry name" value="FAD/NAD(P)-binding domain"/>
    <property type="match status" value="3"/>
</dbReference>
<keyword evidence="4" id="KW-0285">Flavoprotein</keyword>
<evidence type="ECO:0000256" key="2">
    <source>
        <dbReference type="ARBA" id="ARBA00010790"/>
    </source>
</evidence>
<sequence>MQKFDYIIVGSGFGGSVSALRLAQKGYRVAVLESGKRWSSADFAKTNWNLRRYLWLPYLGMHGIQRLNLLRDFFLVSGAGVGGGSLVYGATLYRPGTSVLSGPGFAELGGEKALQPFYDIAHYMLGVSQNPNVSASDRILKEIADEMGVGSTYRPTPMGIFFGDGKGQGQGVADPFFDGEGPERTGCVYCGGCLVGCRYNSKNTLDRNYLYLAEKLGVTVIPETKAIELLPLNKEGRPVRKAAADVDGRFGWQIRTKRTTRLFSGVKELRADSVILSAGVLGTLGLLLKMKDKGVLANLSNHLGDRVRTNSETVLAVTSRERNADYSKGVAISSSFHPEEGTHIEPVRYPAGSDFFGMISAAMVDGHRFRALRYLLMAVTRPVYFLRCMNPVGFARRSLILLVMQTFENGLRLVRRRRLIWPFTKTMTSTLSSGEPSPVYIPIANQVAHRVAEKIGGFPRSSVNDSLLAAPITGHIMGGCTMGRSADEGVIDLENRVFGYENLRVIDASMIPANLGVNPSLTIAALSERAMSLIPPREGRQTTFSFEKRLKFDRSLLGGIIHLTDRVTKKV</sequence>
<comment type="cofactor">
    <cofactor evidence="1">
        <name>FAD</name>
        <dbReference type="ChEBI" id="CHEBI:57692"/>
    </cofactor>
</comment>
<comment type="similarity">
    <text evidence="2">Belongs to the GMC oxidoreductase family.</text>
</comment>
<feature type="domain" description="Glucose-methanol-choline oxidoreductase C-terminal" evidence="16">
    <location>
        <begin position="473"/>
        <end position="526"/>
    </location>
</feature>
<keyword evidence="3" id="KW-0153">Cholesterol metabolism</keyword>
<reference evidence="17 18" key="1">
    <citation type="submission" date="2019-10" db="EMBL/GenBank/DDBJ databases">
        <title>Extracellular Electron Transfer in a Candidatus Methanoperedens spp. Enrichment Culture.</title>
        <authorList>
            <person name="Berger S."/>
            <person name="Rangel Shaw D."/>
            <person name="Berben T."/>
            <person name="In 'T Zandt M."/>
            <person name="Frank J."/>
            <person name="Reimann J."/>
            <person name="Jetten M.S.M."/>
            <person name="Welte C.U."/>
        </authorList>
    </citation>
    <scope>NUCLEOTIDE SEQUENCE [LARGE SCALE GENOMIC DNA]</scope>
    <source>
        <strain evidence="17">SB12</strain>
    </source>
</reference>
<keyword evidence="5" id="KW-0274">FAD</keyword>
<proteinExistence type="inferred from homology"/>
<keyword evidence="7" id="KW-0443">Lipid metabolism</keyword>
<evidence type="ECO:0000256" key="14">
    <source>
        <dbReference type="ARBA" id="ARBA00049744"/>
    </source>
</evidence>
<dbReference type="PANTHER" id="PTHR47470:SF1">
    <property type="entry name" value="FAD-DEPENDENT OXIDOREDUCTASE 2 FAD BINDING DOMAIN-CONTAINING PROTEIN"/>
    <property type="match status" value="1"/>
</dbReference>
<gene>
    <name evidence="17" type="ORF">F9K24_19120</name>
</gene>
<dbReference type="EC" id="1.1.3.6" evidence="13"/>
<dbReference type="EC" id="5.3.3.1" evidence="11"/>
<organism evidence="17 18">
    <name type="scientific">Leptonema illini</name>
    <dbReference type="NCBI Taxonomy" id="183"/>
    <lineage>
        <taxon>Bacteria</taxon>
        <taxon>Pseudomonadati</taxon>
        <taxon>Spirochaetota</taxon>
        <taxon>Spirochaetia</taxon>
        <taxon>Leptospirales</taxon>
        <taxon>Leptospiraceae</taxon>
        <taxon>Leptonema</taxon>
    </lineage>
</organism>
<name>A0A833GYG4_9LEPT</name>
<dbReference type="PANTHER" id="PTHR47470">
    <property type="entry name" value="CHOLESTEROL OXIDASE"/>
    <property type="match status" value="1"/>
</dbReference>
<dbReference type="Pfam" id="PF13450">
    <property type="entry name" value="NAD_binding_8"/>
    <property type="match status" value="1"/>
</dbReference>
<evidence type="ECO:0000256" key="4">
    <source>
        <dbReference type="ARBA" id="ARBA00022630"/>
    </source>
</evidence>
<dbReference type="SUPFAM" id="SSF51905">
    <property type="entry name" value="FAD/NAD(P)-binding domain"/>
    <property type="match status" value="1"/>
</dbReference>